<keyword evidence="3" id="KW-1185">Reference proteome</keyword>
<evidence type="ECO:0000313" key="3">
    <source>
        <dbReference type="Proteomes" id="UP000244336"/>
    </source>
</evidence>
<organism evidence="2 3">
    <name type="scientific">Panicum hallii var. hallii</name>
    <dbReference type="NCBI Taxonomy" id="1504633"/>
    <lineage>
        <taxon>Eukaryota</taxon>
        <taxon>Viridiplantae</taxon>
        <taxon>Streptophyta</taxon>
        <taxon>Embryophyta</taxon>
        <taxon>Tracheophyta</taxon>
        <taxon>Spermatophyta</taxon>
        <taxon>Magnoliopsida</taxon>
        <taxon>Liliopsida</taxon>
        <taxon>Poales</taxon>
        <taxon>Poaceae</taxon>
        <taxon>PACMAD clade</taxon>
        <taxon>Panicoideae</taxon>
        <taxon>Panicodae</taxon>
        <taxon>Paniceae</taxon>
        <taxon>Panicinae</taxon>
        <taxon>Panicum</taxon>
        <taxon>Panicum sect. Panicum</taxon>
    </lineage>
</organism>
<reference evidence="2 3" key="1">
    <citation type="submission" date="2018-04" db="EMBL/GenBank/DDBJ databases">
        <title>WGS assembly of Panicum hallii var. hallii HAL2.</title>
        <authorList>
            <person name="Lovell J."/>
            <person name="Jenkins J."/>
            <person name="Lowry D."/>
            <person name="Mamidi S."/>
            <person name="Sreedasyam A."/>
            <person name="Weng X."/>
            <person name="Barry K."/>
            <person name="Bonette J."/>
            <person name="Campitelli B."/>
            <person name="Daum C."/>
            <person name="Gordon S."/>
            <person name="Gould B."/>
            <person name="Lipzen A."/>
            <person name="MacQueen A."/>
            <person name="Palacio-Mejia J."/>
            <person name="Plott C."/>
            <person name="Shakirov E."/>
            <person name="Shu S."/>
            <person name="Yoshinaga Y."/>
            <person name="Zane M."/>
            <person name="Rokhsar D."/>
            <person name="Grimwood J."/>
            <person name="Schmutz J."/>
            <person name="Juenger T."/>
        </authorList>
    </citation>
    <scope>NUCLEOTIDE SEQUENCE [LARGE SCALE GENOMIC DNA]</scope>
    <source>
        <strain evidence="3">cv. HAL2</strain>
    </source>
</reference>
<dbReference type="EMBL" id="CM009752">
    <property type="protein sequence ID" value="PUZ60420.1"/>
    <property type="molecule type" value="Genomic_DNA"/>
</dbReference>
<protein>
    <submittedName>
        <fullName evidence="2">Uncharacterized protein</fullName>
    </submittedName>
</protein>
<evidence type="ECO:0000256" key="1">
    <source>
        <dbReference type="SAM" id="MobiDB-lite"/>
    </source>
</evidence>
<evidence type="ECO:0000313" key="2">
    <source>
        <dbReference type="EMBL" id="PUZ60420.1"/>
    </source>
</evidence>
<feature type="region of interest" description="Disordered" evidence="1">
    <location>
        <begin position="129"/>
        <end position="227"/>
    </location>
</feature>
<dbReference type="AlphaFoldDB" id="A0A2T7DXW6"/>
<proteinExistence type="predicted"/>
<accession>A0A2T7DXW6</accession>
<sequence length="274" mass="29376">MMKNYTSATANTRPQHQSNLLYAVLEIKNVQSKLRTELRRPDSSELIGSSHWRQGVGRGLYRDGGRRGGLGGEVPLGEVAAAERAGPVRAQPGVDAVGVEEVVARGELPHHLAGAHVLQAHRAQQHGAAALRRGGQRLVRERRQQADGLVRQPARAAAVHHQLHRRRRSAAGLLPLRSRRRGTVQRGRGPTGEAEQDRGRGGDGAGPGDAARRGGQHDEEQQRDAGHHDAVAGTALVVAAVLGGARHHHPWVQRQHVVRSLTPSVLLAAGANDP</sequence>
<name>A0A2T7DXW6_9POAL</name>
<feature type="compositionally biased region" description="Basic and acidic residues" evidence="1">
    <location>
        <begin position="210"/>
        <end position="227"/>
    </location>
</feature>
<dbReference type="Proteomes" id="UP000244336">
    <property type="component" value="Chromosome 4"/>
</dbReference>
<gene>
    <name evidence="2" type="ORF">GQ55_4G124400</name>
</gene>
<dbReference type="Gramene" id="PUZ60420">
    <property type="protein sequence ID" value="PUZ60420"/>
    <property type="gene ID" value="GQ55_4G124400"/>
</dbReference>